<reference evidence="6" key="1">
    <citation type="submission" date="2021-12" db="EMBL/GenBank/DDBJ databases">
        <authorList>
            <person name="Zaccaron A."/>
            <person name="Stergiopoulos I."/>
        </authorList>
    </citation>
    <scope>NUCLEOTIDE SEQUENCE</scope>
    <source>
        <strain evidence="6">Race5_Kim</strain>
    </source>
</reference>
<dbReference type="AlphaFoldDB" id="A0A9Q8LCA1"/>
<keyword evidence="7" id="KW-1185">Reference proteome</keyword>
<dbReference type="RefSeq" id="XP_047759138.1">
    <property type="nucleotide sequence ID" value="XM_047907413.1"/>
</dbReference>
<evidence type="ECO:0000256" key="2">
    <source>
        <dbReference type="ARBA" id="ARBA00022723"/>
    </source>
</evidence>
<dbReference type="PANTHER" id="PTHR33337">
    <property type="entry name" value="GFA DOMAIN-CONTAINING PROTEIN"/>
    <property type="match status" value="1"/>
</dbReference>
<dbReference type="KEGG" id="ffu:CLAFUR5_08265"/>
<name>A0A9Q8LCA1_PASFU</name>
<dbReference type="GeneID" id="71988143"/>
<dbReference type="OMA" id="MYSENHT"/>
<dbReference type="InterPro" id="IPR006913">
    <property type="entry name" value="CENP-V/GFA"/>
</dbReference>
<dbReference type="OrthoDB" id="428768at2759"/>
<evidence type="ECO:0000256" key="3">
    <source>
        <dbReference type="ARBA" id="ARBA00022833"/>
    </source>
</evidence>
<keyword evidence="4" id="KW-0456">Lyase</keyword>
<evidence type="ECO:0000259" key="5">
    <source>
        <dbReference type="PROSITE" id="PS51891"/>
    </source>
</evidence>
<evidence type="ECO:0000256" key="1">
    <source>
        <dbReference type="ARBA" id="ARBA00005495"/>
    </source>
</evidence>
<evidence type="ECO:0000256" key="4">
    <source>
        <dbReference type="ARBA" id="ARBA00023239"/>
    </source>
</evidence>
<gene>
    <name evidence="6" type="ORF">CLAFUR5_08265</name>
</gene>
<organism evidence="6 7">
    <name type="scientific">Passalora fulva</name>
    <name type="common">Tomato leaf mold</name>
    <name type="synonym">Cladosporium fulvum</name>
    <dbReference type="NCBI Taxonomy" id="5499"/>
    <lineage>
        <taxon>Eukaryota</taxon>
        <taxon>Fungi</taxon>
        <taxon>Dikarya</taxon>
        <taxon>Ascomycota</taxon>
        <taxon>Pezizomycotina</taxon>
        <taxon>Dothideomycetes</taxon>
        <taxon>Dothideomycetidae</taxon>
        <taxon>Mycosphaerellales</taxon>
        <taxon>Mycosphaerellaceae</taxon>
        <taxon>Fulvia</taxon>
    </lineage>
</organism>
<dbReference type="Pfam" id="PF04828">
    <property type="entry name" value="GFA"/>
    <property type="match status" value="1"/>
</dbReference>
<proteinExistence type="inferred from homology"/>
<dbReference type="GO" id="GO:0016846">
    <property type="term" value="F:carbon-sulfur lyase activity"/>
    <property type="evidence" value="ECO:0007669"/>
    <property type="project" value="InterPro"/>
</dbReference>
<dbReference type="SUPFAM" id="SSF51316">
    <property type="entry name" value="Mss4-like"/>
    <property type="match status" value="1"/>
</dbReference>
<evidence type="ECO:0000313" key="6">
    <source>
        <dbReference type="EMBL" id="UJO14772.1"/>
    </source>
</evidence>
<reference evidence="6" key="2">
    <citation type="journal article" date="2022" name="Microb. Genom.">
        <title>A chromosome-scale genome assembly of the tomato pathogen Cladosporium fulvum reveals a compartmentalized genome architecture and the presence of a dispensable chromosome.</title>
        <authorList>
            <person name="Zaccaron A.Z."/>
            <person name="Chen L.H."/>
            <person name="Samaras A."/>
            <person name="Stergiopoulos I."/>
        </authorList>
    </citation>
    <scope>NUCLEOTIDE SEQUENCE</scope>
    <source>
        <strain evidence="6">Race5_Kim</strain>
    </source>
</reference>
<evidence type="ECO:0000313" key="7">
    <source>
        <dbReference type="Proteomes" id="UP000756132"/>
    </source>
</evidence>
<dbReference type="PANTHER" id="PTHR33337:SF8">
    <property type="entry name" value="CENP-V_GFA DOMAIN-CONTAINING PROTEIN"/>
    <property type="match status" value="1"/>
</dbReference>
<keyword evidence="3" id="KW-0862">Zinc</keyword>
<dbReference type="EMBL" id="CP090165">
    <property type="protein sequence ID" value="UJO14772.1"/>
    <property type="molecule type" value="Genomic_DNA"/>
</dbReference>
<sequence>MPKILLPSDGASGGPNATATCFCTAVQISFPINSVSNTHVCHCSDCHKIHSTMFGTNFVIPADVTTHNRGKEKLTMYSENHTTTTGNTMENHFCSVCGTVMYRIGSGFPGMLIGRVATVDDFELMESVLKPEVEEYVENRVGWLKGVEGARQVEGFAFK</sequence>
<dbReference type="PROSITE" id="PS51891">
    <property type="entry name" value="CENP_V_GFA"/>
    <property type="match status" value="1"/>
</dbReference>
<keyword evidence="2" id="KW-0479">Metal-binding</keyword>
<dbReference type="Proteomes" id="UP000756132">
    <property type="component" value="Chromosome 3"/>
</dbReference>
<dbReference type="Gene3D" id="3.90.1590.10">
    <property type="entry name" value="glutathione-dependent formaldehyde- activating enzyme (gfa)"/>
    <property type="match status" value="1"/>
</dbReference>
<dbReference type="InterPro" id="IPR011057">
    <property type="entry name" value="Mss4-like_sf"/>
</dbReference>
<protein>
    <recommendedName>
        <fullName evidence="5">CENP-V/GFA domain-containing protein</fullName>
    </recommendedName>
</protein>
<dbReference type="GO" id="GO:0046872">
    <property type="term" value="F:metal ion binding"/>
    <property type="evidence" value="ECO:0007669"/>
    <property type="project" value="UniProtKB-KW"/>
</dbReference>
<comment type="similarity">
    <text evidence="1">Belongs to the Gfa family.</text>
</comment>
<accession>A0A9Q8LCA1</accession>
<feature type="domain" description="CENP-V/GFA" evidence="5">
    <location>
        <begin position="17"/>
        <end position="138"/>
    </location>
</feature>